<proteinExistence type="predicted"/>
<accession>A0A2X0R3Z9</accession>
<dbReference type="AlphaFoldDB" id="A0A2X0R3Z9"/>
<protein>
    <submittedName>
        <fullName evidence="1">Uncharacterized protein</fullName>
    </submittedName>
</protein>
<reference evidence="2" key="1">
    <citation type="submission" date="2018-04" db="EMBL/GenBank/DDBJ databases">
        <authorList>
            <person name="Illikoud N."/>
        </authorList>
    </citation>
    <scope>NUCLEOTIDE SEQUENCE [LARGE SCALE GENOMIC DNA]</scope>
</reference>
<name>A0A2X0R3Z9_BROTH</name>
<dbReference type="Proteomes" id="UP000270190">
    <property type="component" value="Unassembled WGS sequence"/>
</dbReference>
<sequence length="40" mass="4731">MKHKTKPLRSPVYSLSKLIKNYSHSYLLIVVFFEIKKPPV</sequence>
<evidence type="ECO:0000313" key="2">
    <source>
        <dbReference type="Proteomes" id="UP000270190"/>
    </source>
</evidence>
<evidence type="ECO:0000313" key="1">
    <source>
        <dbReference type="EMBL" id="SPP28810.1"/>
    </source>
</evidence>
<organism evidence="1 2">
    <name type="scientific">Brochothrix thermosphacta</name>
    <name type="common">Microbacterium thermosphactum</name>
    <dbReference type="NCBI Taxonomy" id="2756"/>
    <lineage>
        <taxon>Bacteria</taxon>
        <taxon>Bacillati</taxon>
        <taxon>Bacillota</taxon>
        <taxon>Bacilli</taxon>
        <taxon>Bacillales</taxon>
        <taxon>Listeriaceae</taxon>
        <taxon>Brochothrix</taxon>
    </lineage>
</organism>
<gene>
    <name evidence="1" type="ORF">BTBSAS_30128</name>
</gene>
<dbReference type="EMBL" id="OUNC01000023">
    <property type="protein sequence ID" value="SPP28810.1"/>
    <property type="molecule type" value="Genomic_DNA"/>
</dbReference>